<dbReference type="SUPFAM" id="SSF46785">
    <property type="entry name" value="Winged helix' DNA-binding domain"/>
    <property type="match status" value="1"/>
</dbReference>
<dbReference type="EMBL" id="JADILV010000020">
    <property type="protein sequence ID" value="MBO8482989.1"/>
    <property type="molecule type" value="Genomic_DNA"/>
</dbReference>
<dbReference type="Pfam" id="PF00480">
    <property type="entry name" value="ROK"/>
    <property type="match status" value="1"/>
</dbReference>
<comment type="caution">
    <text evidence="2">The sequence shown here is derived from an EMBL/GenBank/DDBJ whole genome shotgun (WGS) entry which is preliminary data.</text>
</comment>
<dbReference type="AlphaFoldDB" id="A0A940DR14"/>
<dbReference type="InterPro" id="IPR036388">
    <property type="entry name" value="WH-like_DNA-bd_sf"/>
</dbReference>
<dbReference type="PANTHER" id="PTHR18964:SF149">
    <property type="entry name" value="BIFUNCTIONAL UDP-N-ACETYLGLUCOSAMINE 2-EPIMERASE_N-ACETYLMANNOSAMINE KINASE"/>
    <property type="match status" value="1"/>
</dbReference>
<organism evidence="2 3">
    <name type="scientific">Candidatus Cryptobacteroides avicola</name>
    <dbReference type="NCBI Taxonomy" id="2840757"/>
    <lineage>
        <taxon>Bacteria</taxon>
        <taxon>Pseudomonadati</taxon>
        <taxon>Bacteroidota</taxon>
        <taxon>Bacteroidia</taxon>
        <taxon>Bacteroidales</taxon>
        <taxon>Candidatus Cryptobacteroides</taxon>
    </lineage>
</organism>
<accession>A0A940DR14</accession>
<name>A0A940DR14_9BACT</name>
<protein>
    <submittedName>
        <fullName evidence="2">ROK family protein</fullName>
    </submittedName>
</protein>
<comment type="similarity">
    <text evidence="1">Belongs to the ROK (NagC/XylR) family.</text>
</comment>
<dbReference type="PANTHER" id="PTHR18964">
    <property type="entry name" value="ROK (REPRESSOR, ORF, KINASE) FAMILY"/>
    <property type="match status" value="1"/>
</dbReference>
<reference evidence="2" key="1">
    <citation type="submission" date="2020-10" db="EMBL/GenBank/DDBJ databases">
        <authorList>
            <person name="Gilroy R."/>
        </authorList>
    </citation>
    <scope>NUCLEOTIDE SEQUENCE</scope>
    <source>
        <strain evidence="2">G3-8215</strain>
    </source>
</reference>
<reference evidence="2" key="2">
    <citation type="journal article" date="2021" name="PeerJ">
        <title>Extensive microbial diversity within the chicken gut microbiome revealed by metagenomics and culture.</title>
        <authorList>
            <person name="Gilroy R."/>
            <person name="Ravi A."/>
            <person name="Getino M."/>
            <person name="Pursley I."/>
            <person name="Horton D.L."/>
            <person name="Alikhan N.F."/>
            <person name="Baker D."/>
            <person name="Gharbi K."/>
            <person name="Hall N."/>
            <person name="Watson M."/>
            <person name="Adriaenssens E.M."/>
            <person name="Foster-Nyarko E."/>
            <person name="Jarju S."/>
            <person name="Secka A."/>
            <person name="Antonio M."/>
            <person name="Oren A."/>
            <person name="Chaudhuri R.R."/>
            <person name="La Ragione R."/>
            <person name="Hildebrand F."/>
            <person name="Pallen M.J."/>
        </authorList>
    </citation>
    <scope>NUCLEOTIDE SEQUENCE</scope>
    <source>
        <strain evidence="2">G3-8215</strain>
    </source>
</reference>
<sequence>MLTNIPAMFDISQDQGRSGVGKAIRSCILNRVMNSGSFTVAEIAGDSGFSSTTVSKYISTLLDNGKLRETGKVSLHTKGRKTVRYGIPSDSFYFLGVDMRTFELSIGLIDFIGQKVAVEHFDDFRLDNTHDVLDLVCKRILDFIDGLDGLSREKISAVSINIPGRVNSRTGTSATTFNFEDTAGVPLTEYIGDKIGMKVYIENDTKAMAYGEYMSWAAGKYSNILYINIGWGFGLGIIIDGKLYYGKDGYSGEIGHVHLYENNVLCHCGKKGCLETEVSMRAIRRKLTERISKGETSLLSPKVQNGGTITVMDILDAVEKEDALCIEIVSQTGTRLGHILAGLINIFNPEAIIIGGNLSKVEPCYFLQPVETEIRKYALRLMCRDVPVTTSRLGDDTAVIGACLIARSKMLDGQ</sequence>
<dbReference type="Gene3D" id="3.30.420.40">
    <property type="match status" value="2"/>
</dbReference>
<dbReference type="SUPFAM" id="SSF53067">
    <property type="entry name" value="Actin-like ATPase domain"/>
    <property type="match status" value="1"/>
</dbReference>
<evidence type="ECO:0000256" key="1">
    <source>
        <dbReference type="ARBA" id="ARBA00006479"/>
    </source>
</evidence>
<dbReference type="Gene3D" id="1.10.10.10">
    <property type="entry name" value="Winged helix-like DNA-binding domain superfamily/Winged helix DNA-binding domain"/>
    <property type="match status" value="1"/>
</dbReference>
<dbReference type="InterPro" id="IPR043129">
    <property type="entry name" value="ATPase_NBD"/>
</dbReference>
<dbReference type="Proteomes" id="UP000725002">
    <property type="component" value="Unassembled WGS sequence"/>
</dbReference>
<evidence type="ECO:0000313" key="2">
    <source>
        <dbReference type="EMBL" id="MBO8482989.1"/>
    </source>
</evidence>
<proteinExistence type="inferred from homology"/>
<dbReference type="InterPro" id="IPR000600">
    <property type="entry name" value="ROK"/>
</dbReference>
<gene>
    <name evidence="2" type="ORF">IAB75_02575</name>
</gene>
<evidence type="ECO:0000313" key="3">
    <source>
        <dbReference type="Proteomes" id="UP000725002"/>
    </source>
</evidence>
<dbReference type="PROSITE" id="PS01125">
    <property type="entry name" value="ROK"/>
    <property type="match status" value="1"/>
</dbReference>
<dbReference type="InterPro" id="IPR036390">
    <property type="entry name" value="WH_DNA-bd_sf"/>
</dbReference>
<dbReference type="InterPro" id="IPR049874">
    <property type="entry name" value="ROK_cs"/>
</dbReference>